<feature type="domain" description="Flagellar M-ring N-terminal" evidence="12">
    <location>
        <begin position="58"/>
        <end position="232"/>
    </location>
</feature>
<evidence type="ECO:0000256" key="4">
    <source>
        <dbReference type="ARBA" id="ARBA00022475"/>
    </source>
</evidence>
<evidence type="ECO:0000256" key="7">
    <source>
        <dbReference type="ARBA" id="ARBA00023136"/>
    </source>
</evidence>
<evidence type="ECO:0000259" key="12">
    <source>
        <dbReference type="Pfam" id="PF01514"/>
    </source>
</evidence>
<feature type="compositionally biased region" description="Acidic residues" evidence="10">
    <location>
        <begin position="498"/>
        <end position="508"/>
    </location>
</feature>
<evidence type="ECO:0000256" key="8">
    <source>
        <dbReference type="ARBA" id="ARBA00023143"/>
    </source>
</evidence>
<protein>
    <recommendedName>
        <fullName evidence="9">Flagellar M-ring protein</fullName>
    </recommendedName>
</protein>
<comment type="similarity">
    <text evidence="3 9">Belongs to the FliF family.</text>
</comment>
<name>A0ABU9YYT3_9RHOO</name>
<evidence type="ECO:0000256" key="9">
    <source>
        <dbReference type="PIRNR" id="PIRNR004862"/>
    </source>
</evidence>
<dbReference type="InterPro" id="IPR013556">
    <property type="entry name" value="Flag_M-ring_C"/>
</dbReference>
<evidence type="ECO:0000256" key="6">
    <source>
        <dbReference type="ARBA" id="ARBA00022989"/>
    </source>
</evidence>
<dbReference type="PANTHER" id="PTHR30046:SF0">
    <property type="entry name" value="FLAGELLAR M-RING PROTEIN"/>
    <property type="match status" value="1"/>
</dbReference>
<dbReference type="Pfam" id="PF01514">
    <property type="entry name" value="YscJ_FliF"/>
    <property type="match status" value="1"/>
</dbReference>
<keyword evidence="7 11" id="KW-0472">Membrane</keyword>
<evidence type="ECO:0000256" key="2">
    <source>
        <dbReference type="ARBA" id="ARBA00004651"/>
    </source>
</evidence>
<evidence type="ECO:0000313" key="14">
    <source>
        <dbReference type="EMBL" id="MEN3068915.1"/>
    </source>
</evidence>
<feature type="region of interest" description="Disordered" evidence="10">
    <location>
        <begin position="489"/>
        <end position="521"/>
    </location>
</feature>
<dbReference type="Pfam" id="PF08345">
    <property type="entry name" value="YscJ_FliF_C"/>
    <property type="match status" value="1"/>
</dbReference>
<dbReference type="Proteomes" id="UP001410394">
    <property type="component" value="Unassembled WGS sequence"/>
</dbReference>
<dbReference type="Gene3D" id="3.30.300.30">
    <property type="match status" value="1"/>
</dbReference>
<evidence type="ECO:0000256" key="3">
    <source>
        <dbReference type="ARBA" id="ARBA00007971"/>
    </source>
</evidence>
<comment type="caution">
    <text evidence="14">The sequence shown here is derived from an EMBL/GenBank/DDBJ whole genome shotgun (WGS) entry which is preliminary data.</text>
</comment>
<accession>A0ABU9YYT3</accession>
<keyword evidence="14" id="KW-0966">Cell projection</keyword>
<keyword evidence="14" id="KW-0282">Flagellum</keyword>
<dbReference type="PRINTS" id="PR01009">
    <property type="entry name" value="FLGMRINGFLIF"/>
</dbReference>
<dbReference type="PIRSF" id="PIRSF004862">
    <property type="entry name" value="FliF"/>
    <property type="match status" value="1"/>
</dbReference>
<dbReference type="InterPro" id="IPR000067">
    <property type="entry name" value="FlgMring_FliF"/>
</dbReference>
<keyword evidence="4" id="KW-1003">Cell membrane</keyword>
<evidence type="ECO:0000259" key="13">
    <source>
        <dbReference type="Pfam" id="PF08345"/>
    </source>
</evidence>
<evidence type="ECO:0000256" key="10">
    <source>
        <dbReference type="SAM" id="MobiDB-lite"/>
    </source>
</evidence>
<dbReference type="InterPro" id="IPR045851">
    <property type="entry name" value="AMP-bd_C_sf"/>
</dbReference>
<evidence type="ECO:0000256" key="1">
    <source>
        <dbReference type="ARBA" id="ARBA00004117"/>
    </source>
</evidence>
<proteinExistence type="inferred from homology"/>
<feature type="compositionally biased region" description="Polar residues" evidence="10">
    <location>
        <begin position="349"/>
        <end position="360"/>
    </location>
</feature>
<dbReference type="EMBL" id="JBDIVE010000005">
    <property type="protein sequence ID" value="MEN3068915.1"/>
    <property type="molecule type" value="Genomic_DNA"/>
</dbReference>
<evidence type="ECO:0000256" key="11">
    <source>
        <dbReference type="SAM" id="Phobius"/>
    </source>
</evidence>
<keyword evidence="15" id="KW-1185">Reference proteome</keyword>
<comment type="subcellular location">
    <subcellularLocation>
        <location evidence="1 9">Bacterial flagellum basal body</location>
    </subcellularLocation>
    <subcellularLocation>
        <location evidence="2">Cell membrane</location>
        <topology evidence="2">Multi-pass membrane protein</topology>
    </subcellularLocation>
</comment>
<evidence type="ECO:0000313" key="15">
    <source>
        <dbReference type="Proteomes" id="UP001410394"/>
    </source>
</evidence>
<organism evidence="14 15">
    <name type="scientific">Uliginosibacterium sediminicola</name>
    <dbReference type="NCBI Taxonomy" id="2024550"/>
    <lineage>
        <taxon>Bacteria</taxon>
        <taxon>Pseudomonadati</taxon>
        <taxon>Pseudomonadota</taxon>
        <taxon>Betaproteobacteria</taxon>
        <taxon>Rhodocyclales</taxon>
        <taxon>Zoogloeaceae</taxon>
        <taxon>Uliginosibacterium</taxon>
    </lineage>
</organism>
<feature type="compositionally biased region" description="Polar residues" evidence="10">
    <location>
        <begin position="302"/>
        <end position="317"/>
    </location>
</feature>
<keyword evidence="6 11" id="KW-1133">Transmembrane helix</keyword>
<keyword evidence="14" id="KW-0969">Cilium</keyword>
<dbReference type="InterPro" id="IPR006182">
    <property type="entry name" value="FliF_N_dom"/>
</dbReference>
<keyword evidence="5 11" id="KW-0812">Transmembrane</keyword>
<comment type="function">
    <text evidence="9">The M ring may be actively involved in energy transduction.</text>
</comment>
<keyword evidence="8 9" id="KW-0975">Bacterial flagellum</keyword>
<feature type="domain" description="Flagellar M-ring C-terminal" evidence="13">
    <location>
        <begin position="265"/>
        <end position="439"/>
    </location>
</feature>
<sequence length="571" mass="60902">MSAFQEMAADNALPQPATSPMQAIMDNLARLTAKQKIAGAVALAVAIALIAGVWMWSSQPQYAILFSNIAEKDGGAIITALQQQNVPYRVENAGGTILVPSTRANELRLLLASQGLPKGGLVGFELLENQKIGISQFNEQINYQRGLEGELARTIQSLAAVSGARVHLAIPKQTAFLRDAQKPTASVVVSLNPGRRLEPQQIAGILHLVAASVPELSTSQVSVIDQNGNLLTRSGDGRSSGLDSTQLGYIEEVENSYIKRIDSILEPVLGAGNFKAQVTADIDFDTTEQTSETYKPNPPPNTTIRSQQTAENATNMPQAIGVPGALSNQPPVPASAPLTSPAVPGTSGGQSQPSTINKSSTVNYEVDKTVQHVKRALGSVRRLSVAMVVNNKLEKGPKGDSKSVPHTEEELKKINDLVREAVGLNKDRGDTLNLVNTAFTEPVREEVAELPLWKNPEVIANGKEALRWLLLLGVILFVARGVIKPLLGTLIPPKPTEEETAESEDAAAEAEAAAASELNDDGVSQEVMEAELAKMSFEKKLARAREIAEKEPRVVAQLLKEWLAGGPGGGH</sequence>
<evidence type="ECO:0000256" key="5">
    <source>
        <dbReference type="ARBA" id="ARBA00022692"/>
    </source>
</evidence>
<dbReference type="InterPro" id="IPR043427">
    <property type="entry name" value="YscJ/FliF"/>
</dbReference>
<gene>
    <name evidence="14" type="primary">fliF</name>
    <name evidence="14" type="ORF">ABDB84_10530</name>
</gene>
<dbReference type="NCBIfam" id="TIGR00206">
    <property type="entry name" value="fliF"/>
    <property type="match status" value="1"/>
</dbReference>
<feature type="region of interest" description="Disordered" evidence="10">
    <location>
        <begin position="288"/>
        <end position="360"/>
    </location>
</feature>
<reference evidence="14 15" key="1">
    <citation type="journal article" date="2018" name="Int. J. Syst. Evol. Microbiol.">
        <title>Uliginosibacterium sediminicola sp. nov., isolated from freshwater sediment.</title>
        <authorList>
            <person name="Hwang W.M."/>
            <person name="Kim S.M."/>
            <person name="Kang K."/>
            <person name="Ahn T.Y."/>
        </authorList>
    </citation>
    <scope>NUCLEOTIDE SEQUENCE [LARGE SCALE GENOMIC DNA]</scope>
    <source>
        <strain evidence="14 15">M1-21</strain>
    </source>
</reference>
<feature type="transmembrane region" description="Helical" evidence="11">
    <location>
        <begin position="37"/>
        <end position="56"/>
    </location>
</feature>
<dbReference type="PANTHER" id="PTHR30046">
    <property type="entry name" value="FLAGELLAR M-RING PROTEIN"/>
    <property type="match status" value="1"/>
</dbReference>
<dbReference type="RefSeq" id="WP_345919686.1">
    <property type="nucleotide sequence ID" value="NZ_JBDIVE010000005.1"/>
</dbReference>